<dbReference type="RefSeq" id="WP_119854952.1">
    <property type="nucleotide sequence ID" value="NZ_QYYD01000002.1"/>
</dbReference>
<organism evidence="2 3">
    <name type="scientific">Rhodopseudomonas palustris</name>
    <dbReference type="NCBI Taxonomy" id="1076"/>
    <lineage>
        <taxon>Bacteria</taxon>
        <taxon>Pseudomonadati</taxon>
        <taxon>Pseudomonadota</taxon>
        <taxon>Alphaproteobacteria</taxon>
        <taxon>Hyphomicrobiales</taxon>
        <taxon>Nitrobacteraceae</taxon>
        <taxon>Rhodopseudomonas</taxon>
    </lineage>
</organism>
<accession>A0A418VNM7</accession>
<sequence length="149" mass="16095">MFVPSAESLMIALKIDKSAFDGKGQVTIPAAFFKLLLQIALAESDFDEARYLRENPDVARAMKRGAIKSAHMHYVGFGYFEGRQGGGPVVDSEWYLNKYSDVASAVSDGRVESAESHFQSVGGGEGRSPGPEYEGDAALWKSAIQGTEP</sequence>
<dbReference type="AlphaFoldDB" id="A0A418VNM7"/>
<evidence type="ECO:0000313" key="3">
    <source>
        <dbReference type="Proteomes" id="UP000285523"/>
    </source>
</evidence>
<gene>
    <name evidence="2" type="ORF">D4Q52_02425</name>
</gene>
<proteinExistence type="predicted"/>
<dbReference type="Proteomes" id="UP000285523">
    <property type="component" value="Unassembled WGS sequence"/>
</dbReference>
<name>A0A418VNM7_RHOPL</name>
<dbReference type="OrthoDB" id="452279at2"/>
<feature type="region of interest" description="Disordered" evidence="1">
    <location>
        <begin position="114"/>
        <end position="134"/>
    </location>
</feature>
<comment type="caution">
    <text evidence="2">The sequence shown here is derived from an EMBL/GenBank/DDBJ whole genome shotgun (WGS) entry which is preliminary data.</text>
</comment>
<evidence type="ECO:0000256" key="1">
    <source>
        <dbReference type="SAM" id="MobiDB-lite"/>
    </source>
</evidence>
<dbReference type="EMBL" id="QYYD01000002">
    <property type="protein sequence ID" value="RJF77784.1"/>
    <property type="molecule type" value="Genomic_DNA"/>
</dbReference>
<protein>
    <submittedName>
        <fullName evidence="2">Uncharacterized protein</fullName>
    </submittedName>
</protein>
<reference evidence="2 3" key="1">
    <citation type="submission" date="2018-09" db="EMBL/GenBank/DDBJ databases">
        <title>Draft genome sequence of Rhodopseudomonas palustris 2.1.18.</title>
        <authorList>
            <person name="Robertson S.L."/>
            <person name="Meyer T.E."/>
            <person name="Kyndt J.A."/>
        </authorList>
    </citation>
    <scope>NUCLEOTIDE SEQUENCE [LARGE SCALE GENOMIC DNA]</scope>
    <source>
        <strain evidence="2 3">2.1.18</strain>
    </source>
</reference>
<evidence type="ECO:0000313" key="2">
    <source>
        <dbReference type="EMBL" id="RJF77784.1"/>
    </source>
</evidence>